<dbReference type="EMBL" id="QLLL01000001">
    <property type="protein sequence ID" value="RAJ11126.1"/>
    <property type="molecule type" value="Genomic_DNA"/>
</dbReference>
<protein>
    <submittedName>
        <fullName evidence="2">Uncharacterized protein YPO0396</fullName>
    </submittedName>
</protein>
<sequence length="1136" mass="133069">MQLNVFSTDSEKNGFRLQYMEVYNWGTFDEHIHTITPAGETSLLTGSNGSGKTTFIDALLTLMVPEKKYRFYNQSSGSEKKGDRTEESYVMGGYGTINNDANGTTKALYLREKKEEAYSILLVNFANEAEQEVTLFQVRYFVNGDMKRVFGVAHRALHIAADFSPFDFNGQWKRRLEQSYNKGSRKQIEWFDAASKYAQRLVEALGMQSPQALQLFNQTVGIKVLGNLDEFIRMHMLEPRNMEDQFQELKSHLSTLLDAQRNIEKTEEQIKLLETVQQHYEKFSLHQAKIDQTKQQLATSVIWNSFTKSQLLTQALRENKAQIQSLIQKKDNTKQTIEQLNEKDRVTQNLLEKNKAGQALAQLEKDIQELERSKVQAEQHLHSLHEWAALLPLQEKEITNESAYGRIMKDLNRVSKILENDQRLNDEDDYEAKRTKEKSVTGKEELEREIEMLHQSKNNIPAHLVNLRKEICNNLKIETNEILFAGELMQVKTEALEWQPALEKLLHSFALRLLVPEKHYKRVTTYVNNNNLRTRLIYNRVNQDRIMLVPEEDTVYYKLEFHAENKMSQWVEQQVIQQFDYYCVENEKTLQRYDKAITLNGLIKNYDRHEKDDRPEKNDAARYVMGWNNEKKKEALIIKRNKLSDALTQANETLQTCRNKANRLQKQFYALSRLQEFKGYELVDIPRIQKSIHKASEQMESLRKENKELNALKEQLQEIREQKTFAENIHTQLIRDEALLQQQIGDMQLQQQLYGELLMHITEQDKDELIVFQQQHSSELGNVTLDNIDASYQQLKQAKESTLKRAEEDFYKEKTQLDRGINKLKNPSPDILQKFPGWLIDVQPLSDDANNAVEYIEWLEKLQTENLPRFKKDFENYINVTITYKIGGLNEEIEKWERDINNSIKKLNESLRGINFNRLPDTYIELGKRPVPAGSEIKEFKNKLLDALPQAANWQQSSFEEKALHFRNFVQPLISLLDENEAYRSRVMDVRNWFEFWADERYRNTDEVKKTYRQMGQLSGGEKAQLTYTILCSAIAYQFGITREGKNPKSLRFIAVDESFSNQDEEKATYLMELCKQLHLQLLVVTPSDKIQIVQNFIAHVHLVQRVNNRHSVLYNMTIKELQEKINEVEEETSTV</sequence>
<keyword evidence="3" id="KW-1185">Reference proteome</keyword>
<dbReference type="Proteomes" id="UP000249547">
    <property type="component" value="Unassembled WGS sequence"/>
</dbReference>
<gene>
    <name evidence="2" type="ORF">LX64_00734</name>
</gene>
<reference evidence="2 3" key="1">
    <citation type="submission" date="2018-06" db="EMBL/GenBank/DDBJ databases">
        <title>Genomic Encyclopedia of Archaeal and Bacterial Type Strains, Phase II (KMG-II): from individual species to whole genera.</title>
        <authorList>
            <person name="Goeker M."/>
        </authorList>
    </citation>
    <scope>NUCLEOTIDE SEQUENCE [LARGE SCALE GENOMIC DNA]</scope>
    <source>
        <strain evidence="2 3">DSM 23857</strain>
    </source>
</reference>
<evidence type="ECO:0000313" key="3">
    <source>
        <dbReference type="Proteomes" id="UP000249547"/>
    </source>
</evidence>
<feature type="coiled-coil region" evidence="1">
    <location>
        <begin position="249"/>
        <end position="276"/>
    </location>
</feature>
<dbReference type="OrthoDB" id="174137at2"/>
<dbReference type="InterPro" id="IPR027417">
    <property type="entry name" value="P-loop_NTPase"/>
</dbReference>
<dbReference type="Pfam" id="PF13555">
    <property type="entry name" value="AAA_29"/>
    <property type="match status" value="1"/>
</dbReference>
<name>A0A327R2S7_9BACT</name>
<dbReference type="CDD" id="cd00267">
    <property type="entry name" value="ABC_ATPase"/>
    <property type="match status" value="1"/>
</dbReference>
<keyword evidence="1" id="KW-0175">Coiled coil</keyword>
<dbReference type="Pfam" id="PF13558">
    <property type="entry name" value="SbcC_Walker_B"/>
    <property type="match status" value="1"/>
</dbReference>
<dbReference type="RefSeq" id="WP_111596223.1">
    <property type="nucleotide sequence ID" value="NZ_QLLL01000001.1"/>
</dbReference>
<evidence type="ECO:0000256" key="1">
    <source>
        <dbReference type="SAM" id="Coils"/>
    </source>
</evidence>
<evidence type="ECO:0000313" key="2">
    <source>
        <dbReference type="EMBL" id="RAJ11126.1"/>
    </source>
</evidence>
<organism evidence="2 3">
    <name type="scientific">Chitinophaga skermanii</name>
    <dbReference type="NCBI Taxonomy" id="331697"/>
    <lineage>
        <taxon>Bacteria</taxon>
        <taxon>Pseudomonadati</taxon>
        <taxon>Bacteroidota</taxon>
        <taxon>Chitinophagia</taxon>
        <taxon>Chitinophagales</taxon>
        <taxon>Chitinophagaceae</taxon>
        <taxon>Chitinophaga</taxon>
    </lineage>
</organism>
<dbReference type="Gene3D" id="3.40.50.300">
    <property type="entry name" value="P-loop containing nucleotide triphosphate hydrolases"/>
    <property type="match status" value="2"/>
</dbReference>
<proteinExistence type="predicted"/>
<comment type="caution">
    <text evidence="2">The sequence shown here is derived from an EMBL/GenBank/DDBJ whole genome shotgun (WGS) entry which is preliminary data.</text>
</comment>
<accession>A0A327R2S7</accession>
<feature type="coiled-coil region" evidence="1">
    <location>
        <begin position="640"/>
        <end position="729"/>
    </location>
</feature>
<dbReference type="SUPFAM" id="SSF52540">
    <property type="entry name" value="P-loop containing nucleoside triphosphate hydrolases"/>
    <property type="match status" value="1"/>
</dbReference>
<feature type="coiled-coil region" evidence="1">
    <location>
        <begin position="316"/>
        <end position="380"/>
    </location>
</feature>
<dbReference type="AlphaFoldDB" id="A0A327R2S7"/>